<dbReference type="InterPro" id="IPR000073">
    <property type="entry name" value="AB_hydrolase_1"/>
</dbReference>
<protein>
    <submittedName>
        <fullName evidence="3">Bifunctional epoxide hydrolase 2</fullName>
    </submittedName>
</protein>
<name>A0AAD8IY06_9APIA</name>
<proteinExistence type="predicted"/>
<dbReference type="InterPro" id="IPR029058">
    <property type="entry name" value="AB_hydrolase_fold"/>
</dbReference>
<dbReference type="PANTHER" id="PTHR43689">
    <property type="entry name" value="HYDROLASE"/>
    <property type="match status" value="1"/>
</dbReference>
<organism evidence="3 4">
    <name type="scientific">Heracleum sosnowskyi</name>
    <dbReference type="NCBI Taxonomy" id="360622"/>
    <lineage>
        <taxon>Eukaryota</taxon>
        <taxon>Viridiplantae</taxon>
        <taxon>Streptophyta</taxon>
        <taxon>Embryophyta</taxon>
        <taxon>Tracheophyta</taxon>
        <taxon>Spermatophyta</taxon>
        <taxon>Magnoliopsida</taxon>
        <taxon>eudicotyledons</taxon>
        <taxon>Gunneridae</taxon>
        <taxon>Pentapetalae</taxon>
        <taxon>asterids</taxon>
        <taxon>campanulids</taxon>
        <taxon>Apiales</taxon>
        <taxon>Apiaceae</taxon>
        <taxon>Apioideae</taxon>
        <taxon>apioid superclade</taxon>
        <taxon>Tordylieae</taxon>
        <taxon>Tordyliinae</taxon>
        <taxon>Heracleum</taxon>
    </lineage>
</organism>
<reference evidence="3" key="2">
    <citation type="submission" date="2023-05" db="EMBL/GenBank/DDBJ databases">
        <authorList>
            <person name="Schelkunov M.I."/>
        </authorList>
    </citation>
    <scope>NUCLEOTIDE SEQUENCE</scope>
    <source>
        <strain evidence="3">Hsosn_3</strain>
        <tissue evidence="3">Leaf</tissue>
    </source>
</reference>
<dbReference type="AlphaFoldDB" id="A0AAD8IY06"/>
<dbReference type="GO" id="GO:0016787">
    <property type="term" value="F:hydrolase activity"/>
    <property type="evidence" value="ECO:0007669"/>
    <property type="project" value="UniProtKB-KW"/>
</dbReference>
<accession>A0AAD8IY06</accession>
<keyword evidence="3" id="KW-0378">Hydrolase</keyword>
<dbReference type="PRINTS" id="PR00412">
    <property type="entry name" value="EPOXHYDRLASE"/>
</dbReference>
<feature type="compositionally biased region" description="Low complexity" evidence="1">
    <location>
        <begin position="47"/>
        <end position="56"/>
    </location>
</feature>
<reference evidence="3" key="1">
    <citation type="submission" date="2023-02" db="EMBL/GenBank/DDBJ databases">
        <title>Genome of toxic invasive species Heracleum sosnowskyi carries increased number of genes despite the absence of recent whole-genome duplications.</title>
        <authorList>
            <person name="Schelkunov M."/>
            <person name="Shtratnikova V."/>
            <person name="Makarenko M."/>
            <person name="Klepikova A."/>
            <person name="Omelchenko D."/>
            <person name="Novikova G."/>
            <person name="Obukhova E."/>
            <person name="Bogdanov V."/>
            <person name="Penin A."/>
            <person name="Logacheva M."/>
        </authorList>
    </citation>
    <scope>NUCLEOTIDE SEQUENCE</scope>
    <source>
        <strain evidence="3">Hsosn_3</strain>
        <tissue evidence="3">Leaf</tissue>
    </source>
</reference>
<feature type="region of interest" description="Disordered" evidence="1">
    <location>
        <begin position="47"/>
        <end position="71"/>
    </location>
</feature>
<feature type="domain" description="AB hydrolase-1" evidence="2">
    <location>
        <begin position="136"/>
        <end position="456"/>
    </location>
</feature>
<comment type="caution">
    <text evidence="3">The sequence shown here is derived from an EMBL/GenBank/DDBJ whole genome shotgun (WGS) entry which is preliminary data.</text>
</comment>
<keyword evidence="4" id="KW-1185">Reference proteome</keyword>
<dbReference type="GO" id="GO:0009941">
    <property type="term" value="C:chloroplast envelope"/>
    <property type="evidence" value="ECO:0007669"/>
    <property type="project" value="TreeGrafter"/>
</dbReference>
<evidence type="ECO:0000259" key="2">
    <source>
        <dbReference type="Pfam" id="PF12697"/>
    </source>
</evidence>
<dbReference type="EMBL" id="JAUIZM010000003">
    <property type="protein sequence ID" value="KAK1392876.1"/>
    <property type="molecule type" value="Genomic_DNA"/>
</dbReference>
<dbReference type="Gene3D" id="3.40.50.1820">
    <property type="entry name" value="alpha/beta hydrolase"/>
    <property type="match status" value="1"/>
</dbReference>
<gene>
    <name evidence="3" type="ORF">POM88_011932</name>
</gene>
<sequence>MTNQTRSISITTSAPSSSEALFFHVGGKNSPDKSRMVTLGLIPNAASSGSMSSGSGVEYTEQLTGAKPKPKRRKIAGIDQHELLEPALLADPDSCFYEFKGLQIHYKACQAESEALPDETSSQLPYQMIELGIPMILLHGFGASLFSWSRVMKPLAHLCKSSVLAFDRPAFGLTSRVSPFEQLSHSQKDTKPLNPYSTMFSALATLNFIDFLKSDKAIIFGHSAGANVAVQAYLEAPDRVAALILVAPAILAPPFQQKVDTKIESTEDKQTQRDTSNSEVPANPLIKICNTLSKLSRYIAQITSFVVKRVVEFFKSLYKKALLAFLRSAIAVMLIRIIIDKFGESAVKNSWYDSKKITDHDLDGYKKPLRAKGWEKALLEFTAATLADSASEAKPASARLNEISCPVLILTGDKDRLVPSWNAKRLSRRIPGSCFEVIQNCGHLPHEEKPDEFLAAVAAFLCNTFGILGG</sequence>
<evidence type="ECO:0000256" key="1">
    <source>
        <dbReference type="SAM" id="MobiDB-lite"/>
    </source>
</evidence>
<dbReference type="Proteomes" id="UP001237642">
    <property type="component" value="Unassembled WGS sequence"/>
</dbReference>
<evidence type="ECO:0000313" key="3">
    <source>
        <dbReference type="EMBL" id="KAK1392876.1"/>
    </source>
</evidence>
<dbReference type="SUPFAM" id="SSF53474">
    <property type="entry name" value="alpha/beta-Hydrolases"/>
    <property type="match status" value="1"/>
</dbReference>
<evidence type="ECO:0000313" key="4">
    <source>
        <dbReference type="Proteomes" id="UP001237642"/>
    </source>
</evidence>
<dbReference type="InterPro" id="IPR000639">
    <property type="entry name" value="Epox_hydrolase-like"/>
</dbReference>
<dbReference type="PANTHER" id="PTHR43689:SF1">
    <property type="entry name" value="ALPHA_BETA-HYDROLASES SUPERFAMILY PROTEIN"/>
    <property type="match status" value="1"/>
</dbReference>
<dbReference type="Pfam" id="PF12697">
    <property type="entry name" value="Abhydrolase_6"/>
    <property type="match status" value="1"/>
</dbReference>